<feature type="domain" description="4Fe-4S ferredoxin-type" evidence="5">
    <location>
        <begin position="188"/>
        <end position="217"/>
    </location>
</feature>
<dbReference type="PANTHER" id="PTHR30002:SF4">
    <property type="entry name" value="EPOXYQUEUOSINE REDUCTASE"/>
    <property type="match status" value="1"/>
</dbReference>
<keyword evidence="2" id="KW-0479">Metal-binding</keyword>
<evidence type="ECO:0000259" key="5">
    <source>
        <dbReference type="PROSITE" id="PS51379"/>
    </source>
</evidence>
<protein>
    <recommendedName>
        <fullName evidence="5">4Fe-4S ferredoxin-type domain-containing protein</fullName>
    </recommendedName>
</protein>
<dbReference type="Proteomes" id="UP000236151">
    <property type="component" value="Unassembled WGS sequence"/>
</dbReference>
<name>A0A2K2F3H4_9CLOT</name>
<dbReference type="EMBL" id="NIOJ01000015">
    <property type="protein sequence ID" value="PNT99798.1"/>
    <property type="molecule type" value="Genomic_DNA"/>
</dbReference>
<dbReference type="KEGG" id="cthd:CDO33_05530"/>
<organism evidence="6 7">
    <name type="scientific">Clostridium thermosuccinogenes</name>
    <dbReference type="NCBI Taxonomy" id="84032"/>
    <lineage>
        <taxon>Bacteria</taxon>
        <taxon>Bacillati</taxon>
        <taxon>Bacillota</taxon>
        <taxon>Clostridia</taxon>
        <taxon>Eubacteriales</taxon>
        <taxon>Clostridiaceae</taxon>
        <taxon>Clostridium</taxon>
    </lineage>
</organism>
<evidence type="ECO:0000313" key="7">
    <source>
        <dbReference type="Proteomes" id="UP000236151"/>
    </source>
</evidence>
<keyword evidence="7" id="KW-1185">Reference proteome</keyword>
<dbReference type="InterPro" id="IPR017896">
    <property type="entry name" value="4Fe4S_Fe-S-bd"/>
</dbReference>
<dbReference type="Gene3D" id="3.30.70.20">
    <property type="match status" value="1"/>
</dbReference>
<comment type="caution">
    <text evidence="6">The sequence shown here is derived from an EMBL/GenBank/DDBJ whole genome shotgun (WGS) entry which is preliminary data.</text>
</comment>
<dbReference type="SUPFAM" id="SSF54862">
    <property type="entry name" value="4Fe-4S ferredoxins"/>
    <property type="match status" value="1"/>
</dbReference>
<keyword evidence="4" id="KW-0411">Iron-sulfur</keyword>
<dbReference type="InterPro" id="IPR017900">
    <property type="entry name" value="4Fe4S_Fe_S_CS"/>
</dbReference>
<accession>A0A2K2F3H4</accession>
<evidence type="ECO:0000256" key="3">
    <source>
        <dbReference type="ARBA" id="ARBA00023004"/>
    </source>
</evidence>
<gene>
    <name evidence="6" type="ORF">CDQ84_07475</name>
</gene>
<dbReference type="AlphaFoldDB" id="A0A2K2F3H4"/>
<keyword evidence="1" id="KW-0004">4Fe-4S</keyword>
<evidence type="ECO:0000256" key="2">
    <source>
        <dbReference type="ARBA" id="ARBA00022723"/>
    </source>
</evidence>
<evidence type="ECO:0000256" key="4">
    <source>
        <dbReference type="ARBA" id="ARBA00023014"/>
    </source>
</evidence>
<dbReference type="GO" id="GO:0008616">
    <property type="term" value="P:tRNA queuosine(34) biosynthetic process"/>
    <property type="evidence" value="ECO:0007669"/>
    <property type="project" value="InterPro"/>
</dbReference>
<evidence type="ECO:0000256" key="1">
    <source>
        <dbReference type="ARBA" id="ARBA00022485"/>
    </source>
</evidence>
<dbReference type="PANTHER" id="PTHR30002">
    <property type="entry name" value="EPOXYQUEUOSINE REDUCTASE"/>
    <property type="match status" value="1"/>
</dbReference>
<reference evidence="6 7" key="1">
    <citation type="submission" date="2017-06" db="EMBL/GenBank/DDBJ databases">
        <title>Investigating the central metabolism of Clostridium thermosuccinogenes.</title>
        <authorList>
            <person name="Koendjbiharie J.G."/>
            <person name="van Kranenburg R."/>
        </authorList>
    </citation>
    <scope>NUCLEOTIDE SEQUENCE [LARGE SCALE GENOMIC DNA]</scope>
    <source>
        <strain evidence="6 7">DSM 5806</strain>
    </source>
</reference>
<dbReference type="InterPro" id="IPR004453">
    <property type="entry name" value="QueG"/>
</dbReference>
<evidence type="ECO:0000313" key="6">
    <source>
        <dbReference type="EMBL" id="PNT99798.1"/>
    </source>
</evidence>
<sequence length="323" mass="37503">MGGMHLFSFKSNNGGKKKVESVCNSIKEEAMRYGYRLQLIDIRHLDDLEREIKTFQQIEELNGFQKWIVNELYDFHVPKLEFQVKSIIIMAVYHPMSTDVTFCYAGRNYEAKALVRAGLDRAREYLKEGLSRWGYHAKESYNLPMKRLAVHGGLAVYGRNNITYVEGLGSNVSYLAFFSDMPCEEDVWLELKVADLCAQCKCCIESCPTGAIREDRFLIDNQKCLSFFNESEGEFPDWLSKEVHHTLYDCLRCQEHCPLNASVVEDNIDGITFTEEETRMLLQGKGPEDFPKEFLNKVEKIDLFKWKNTLSRNMRAIMESKRM</sequence>
<dbReference type="GO" id="GO:0052693">
    <property type="term" value="F:epoxyqueuosine reductase activity"/>
    <property type="evidence" value="ECO:0007669"/>
    <property type="project" value="TreeGrafter"/>
</dbReference>
<dbReference type="GO" id="GO:0051539">
    <property type="term" value="F:4 iron, 4 sulfur cluster binding"/>
    <property type="evidence" value="ECO:0007669"/>
    <property type="project" value="UniProtKB-KW"/>
</dbReference>
<proteinExistence type="predicted"/>
<dbReference type="Pfam" id="PF13484">
    <property type="entry name" value="Fer4_16"/>
    <property type="match status" value="1"/>
</dbReference>
<dbReference type="PROSITE" id="PS51379">
    <property type="entry name" value="4FE4S_FER_2"/>
    <property type="match status" value="1"/>
</dbReference>
<dbReference type="PROSITE" id="PS00198">
    <property type="entry name" value="4FE4S_FER_1"/>
    <property type="match status" value="1"/>
</dbReference>
<dbReference type="GO" id="GO:0046872">
    <property type="term" value="F:metal ion binding"/>
    <property type="evidence" value="ECO:0007669"/>
    <property type="project" value="UniProtKB-KW"/>
</dbReference>
<keyword evidence="3" id="KW-0408">Iron</keyword>